<organism evidence="1">
    <name type="scientific">Sesamum latifolium</name>
    <dbReference type="NCBI Taxonomy" id="2727402"/>
    <lineage>
        <taxon>Eukaryota</taxon>
        <taxon>Viridiplantae</taxon>
        <taxon>Streptophyta</taxon>
        <taxon>Embryophyta</taxon>
        <taxon>Tracheophyta</taxon>
        <taxon>Spermatophyta</taxon>
        <taxon>Magnoliopsida</taxon>
        <taxon>eudicotyledons</taxon>
        <taxon>Gunneridae</taxon>
        <taxon>Pentapetalae</taxon>
        <taxon>asterids</taxon>
        <taxon>lamiids</taxon>
        <taxon>Lamiales</taxon>
        <taxon>Pedaliaceae</taxon>
        <taxon>Sesamum</taxon>
    </lineage>
</organism>
<proteinExistence type="predicted"/>
<dbReference type="PANTHER" id="PTHR47186">
    <property type="entry name" value="LEUCINE-RICH REPEAT-CONTAINING PROTEIN 57"/>
    <property type="match status" value="1"/>
</dbReference>
<sequence length="93" mass="10576">MNLEPQSSTELLSQLRSLISLRHLVVVQDEDFEMPLEIGKLTCLRTLKFFNVGHENGRRIEELGYLKNLKGEVSIRKLEHVNGKEAAARACLT</sequence>
<gene>
    <name evidence="1" type="ORF">Slati_0093700</name>
    <name evidence="2" type="ORF">Slati_0097000</name>
</gene>
<protein>
    <submittedName>
        <fullName evidence="1">Uncharacterized protein</fullName>
    </submittedName>
</protein>
<dbReference type="EMBL" id="JACGWN010000001">
    <property type="protein sequence ID" value="KAL0462094.1"/>
    <property type="molecule type" value="Genomic_DNA"/>
</dbReference>
<evidence type="ECO:0000313" key="2">
    <source>
        <dbReference type="EMBL" id="KAL0462094.1"/>
    </source>
</evidence>
<reference evidence="1" key="2">
    <citation type="journal article" date="2024" name="Plant">
        <title>Genomic evolution and insights into agronomic trait innovations of Sesamum species.</title>
        <authorList>
            <person name="Miao H."/>
            <person name="Wang L."/>
            <person name="Qu L."/>
            <person name="Liu H."/>
            <person name="Sun Y."/>
            <person name="Le M."/>
            <person name="Wang Q."/>
            <person name="Wei S."/>
            <person name="Zheng Y."/>
            <person name="Lin W."/>
            <person name="Duan Y."/>
            <person name="Cao H."/>
            <person name="Xiong S."/>
            <person name="Wang X."/>
            <person name="Wei L."/>
            <person name="Li C."/>
            <person name="Ma Q."/>
            <person name="Ju M."/>
            <person name="Zhao R."/>
            <person name="Li G."/>
            <person name="Mu C."/>
            <person name="Tian Q."/>
            <person name="Mei H."/>
            <person name="Zhang T."/>
            <person name="Gao T."/>
            <person name="Zhang H."/>
        </authorList>
    </citation>
    <scope>NUCLEOTIDE SEQUENCE</scope>
    <source>
        <strain evidence="1">KEN1</strain>
    </source>
</reference>
<dbReference type="EMBL" id="JACGWN010000001">
    <property type="protein sequence ID" value="KAL0462061.1"/>
    <property type="molecule type" value="Genomic_DNA"/>
</dbReference>
<dbReference type="AlphaFoldDB" id="A0AAW2Y8P1"/>
<name>A0AAW2Y8P1_9LAMI</name>
<reference evidence="1" key="1">
    <citation type="submission" date="2020-06" db="EMBL/GenBank/DDBJ databases">
        <authorList>
            <person name="Li T."/>
            <person name="Hu X."/>
            <person name="Zhang T."/>
            <person name="Song X."/>
            <person name="Zhang H."/>
            <person name="Dai N."/>
            <person name="Sheng W."/>
            <person name="Hou X."/>
            <person name="Wei L."/>
        </authorList>
    </citation>
    <scope>NUCLEOTIDE SEQUENCE</scope>
    <source>
        <strain evidence="1">KEN1</strain>
        <tissue evidence="1">Leaf</tissue>
    </source>
</reference>
<evidence type="ECO:0000313" key="1">
    <source>
        <dbReference type="EMBL" id="KAL0462061.1"/>
    </source>
</evidence>
<accession>A0AAW2Y8P1</accession>
<comment type="caution">
    <text evidence="1">The sequence shown here is derived from an EMBL/GenBank/DDBJ whole genome shotgun (WGS) entry which is preliminary data.</text>
</comment>
<dbReference type="PANTHER" id="PTHR47186:SF19">
    <property type="entry name" value="LEUCINE-RICH REPEAT-CONTAINING PROTEIN 2"/>
    <property type="match status" value="1"/>
</dbReference>